<dbReference type="InterPro" id="IPR038729">
    <property type="entry name" value="Rad50/SbcC_AAA"/>
</dbReference>
<name>A0A381VIV5_9ZZZZ</name>
<evidence type="ECO:0000313" key="4">
    <source>
        <dbReference type="EMBL" id="SVA40230.1"/>
    </source>
</evidence>
<dbReference type="Gene3D" id="3.60.21.10">
    <property type="match status" value="1"/>
</dbReference>
<dbReference type="SUPFAM" id="SSF56300">
    <property type="entry name" value="Metallo-dependent phosphatases"/>
    <property type="match status" value="1"/>
</dbReference>
<dbReference type="InterPro" id="IPR027417">
    <property type="entry name" value="P-loop_NTPase"/>
</dbReference>
<dbReference type="PANTHER" id="PTHR32114:SF2">
    <property type="entry name" value="ABC TRANSPORTER ABCH.3"/>
    <property type="match status" value="1"/>
</dbReference>
<evidence type="ECO:0000259" key="2">
    <source>
        <dbReference type="Pfam" id="PF00149"/>
    </source>
</evidence>
<protein>
    <submittedName>
        <fullName evidence="4">Uncharacterized protein</fullName>
    </submittedName>
</protein>
<feature type="non-terminal residue" evidence="4">
    <location>
        <position position="866"/>
    </location>
</feature>
<sequence>MKLYYLIIKNMNIIPKTENDNINWIYHIADIHIKNDIKREKEYIEAFENVYNRIKYHKNTTKKNTYTVIAGDLLDDSIKLKAMSLHMLTNFLINLSKINRLFIISGNHDNNIKGYDPSESIDSLSAIFNIMEKNEKNTSRIHYLRDTGVYKAGNIMFYVPSVFDLEKHMSNSKEDWDKRIQVLPKKIEDPNCHHIMLGHFSLDGTPVQNGYLLRDQFFKISDIESRYDLSLLGDNHKVNHILGEKENIGYPGSLLQLTSGEQLQGHGMLLWNLTKLKSMFLEIDTSYGFVTLDTTQDNFKLNLKPFPKNIRIKIKYNDNIKFEKIQKKLSKQTTHNILDINPEYIGNNNDIIESLSKIDIKNKDNFNLFLQSQYENQNLIEEISQMHLKYTKKLDIVDNIDNKTIQLNKLIIENFICFPNKVTINFDDFQKYTSIGILGKNHQGKSTIIKAIRYIIQGSSSLDSLKSSNIKNIYNKKKKCYVSLDFTYGGMLYRIERTTKKKESLSLKIFKNNKWTGISVRKKLQTQASIYKIFGESDIMLETWLSEQTEYNSFLKRTSKDRVKIFKKLLNLSTFEKEIKNQVNADIRNINTDKKIIESHIDNHEQEIEKYDSLENIETQLTETITEKNTITQKIKKLSEEINQFKGKFSEILDSNEITILQSKLNNNKQTLRKIKFNETKRIVPDEFDFNFETKNNQFDVKISDIEIELTNLNEQLKPVDKIYNKSKLKNLASEQKNTLTKETKLTKKQTKYSLKLKTTETQILNLNLNSENRENVNENYKTYTINENLIDSLINKISRNKDKIKHYQNLIDNTNCKFNIKCSECKSNKQVLGITDYEKSLKLETSKFETNTLELEKLQQINEKL</sequence>
<feature type="domain" description="Calcineurin-like phosphoesterase" evidence="2">
    <location>
        <begin position="25"/>
        <end position="236"/>
    </location>
</feature>
<reference evidence="4" key="1">
    <citation type="submission" date="2018-05" db="EMBL/GenBank/DDBJ databases">
        <authorList>
            <person name="Lanie J.A."/>
            <person name="Ng W.-L."/>
            <person name="Kazmierczak K.M."/>
            <person name="Andrzejewski T.M."/>
            <person name="Davidsen T.M."/>
            <person name="Wayne K.J."/>
            <person name="Tettelin H."/>
            <person name="Glass J.I."/>
            <person name="Rusch D."/>
            <person name="Podicherti R."/>
            <person name="Tsui H.-C.T."/>
            <person name="Winkler M.E."/>
        </authorList>
    </citation>
    <scope>NUCLEOTIDE SEQUENCE</scope>
</reference>
<dbReference type="PANTHER" id="PTHR32114">
    <property type="entry name" value="ABC TRANSPORTER ABCH.3"/>
    <property type="match status" value="1"/>
</dbReference>
<dbReference type="InterPro" id="IPR029052">
    <property type="entry name" value="Metallo-depent_PP-like"/>
</dbReference>
<dbReference type="EMBL" id="UINC01008952">
    <property type="protein sequence ID" value="SVA40230.1"/>
    <property type="molecule type" value="Genomic_DNA"/>
</dbReference>
<evidence type="ECO:0000256" key="1">
    <source>
        <dbReference type="SAM" id="Coils"/>
    </source>
</evidence>
<keyword evidence="1" id="KW-0175">Coiled coil</keyword>
<dbReference type="Pfam" id="PF13476">
    <property type="entry name" value="AAA_23"/>
    <property type="match status" value="1"/>
</dbReference>
<dbReference type="Pfam" id="PF00149">
    <property type="entry name" value="Metallophos"/>
    <property type="match status" value="1"/>
</dbReference>
<dbReference type="GO" id="GO:0006302">
    <property type="term" value="P:double-strand break repair"/>
    <property type="evidence" value="ECO:0007669"/>
    <property type="project" value="InterPro"/>
</dbReference>
<accession>A0A381VIV5</accession>
<dbReference type="Gene3D" id="3.40.50.300">
    <property type="entry name" value="P-loop containing nucleotide triphosphate hydrolases"/>
    <property type="match status" value="1"/>
</dbReference>
<dbReference type="GO" id="GO:0016887">
    <property type="term" value="F:ATP hydrolysis activity"/>
    <property type="evidence" value="ECO:0007669"/>
    <property type="project" value="InterPro"/>
</dbReference>
<gene>
    <name evidence="4" type="ORF">METZ01_LOCUS93084</name>
</gene>
<organism evidence="4">
    <name type="scientific">marine metagenome</name>
    <dbReference type="NCBI Taxonomy" id="408172"/>
    <lineage>
        <taxon>unclassified sequences</taxon>
        <taxon>metagenomes</taxon>
        <taxon>ecological metagenomes</taxon>
    </lineage>
</organism>
<evidence type="ECO:0000259" key="3">
    <source>
        <dbReference type="Pfam" id="PF13476"/>
    </source>
</evidence>
<dbReference type="InterPro" id="IPR004843">
    <property type="entry name" value="Calcineurin-like_PHP"/>
</dbReference>
<feature type="domain" description="Rad50/SbcC-type AAA" evidence="3">
    <location>
        <begin position="409"/>
        <end position="642"/>
    </location>
</feature>
<dbReference type="SUPFAM" id="SSF52540">
    <property type="entry name" value="P-loop containing nucleoside triphosphate hydrolases"/>
    <property type="match status" value="1"/>
</dbReference>
<dbReference type="AlphaFoldDB" id="A0A381VIV5"/>
<proteinExistence type="predicted"/>
<feature type="coiled-coil region" evidence="1">
    <location>
        <begin position="587"/>
        <end position="648"/>
    </location>
</feature>